<feature type="compositionally biased region" description="Polar residues" evidence="1">
    <location>
        <begin position="125"/>
        <end position="138"/>
    </location>
</feature>
<dbReference type="eggNOG" id="ENOG502S4ZR">
    <property type="taxonomic scope" value="Eukaryota"/>
</dbReference>
<keyword evidence="2" id="KW-0812">Transmembrane</keyword>
<dbReference type="OrthoDB" id="5314275at2759"/>
<keyword evidence="2" id="KW-1133">Transmembrane helix</keyword>
<accession>B6K7V8</accession>
<evidence type="ECO:0000313" key="4">
    <source>
        <dbReference type="Proteomes" id="UP000001744"/>
    </source>
</evidence>
<gene>
    <name evidence="3" type="ORF">SJAG_04831</name>
</gene>
<dbReference type="AlphaFoldDB" id="B6K7V8"/>
<dbReference type="HOGENOM" id="CLU_664225_0_0_1"/>
<feature type="region of interest" description="Disordered" evidence="1">
    <location>
        <begin position="346"/>
        <end position="365"/>
    </location>
</feature>
<feature type="compositionally biased region" description="Low complexity" evidence="1">
    <location>
        <begin position="349"/>
        <end position="360"/>
    </location>
</feature>
<proteinExistence type="predicted"/>
<feature type="region of interest" description="Disordered" evidence="1">
    <location>
        <begin position="80"/>
        <end position="142"/>
    </location>
</feature>
<reference evidence="3 4" key="1">
    <citation type="journal article" date="2011" name="Science">
        <title>Comparative functional genomics of the fission yeasts.</title>
        <authorList>
            <person name="Rhind N."/>
            <person name="Chen Z."/>
            <person name="Yassour M."/>
            <person name="Thompson D.A."/>
            <person name="Haas B.J."/>
            <person name="Habib N."/>
            <person name="Wapinski I."/>
            <person name="Roy S."/>
            <person name="Lin M.F."/>
            <person name="Heiman D.I."/>
            <person name="Young S.K."/>
            <person name="Furuya K."/>
            <person name="Guo Y."/>
            <person name="Pidoux A."/>
            <person name="Chen H.M."/>
            <person name="Robbertse B."/>
            <person name="Goldberg J.M."/>
            <person name="Aoki K."/>
            <person name="Bayne E.H."/>
            <person name="Berlin A.M."/>
            <person name="Desjardins C.A."/>
            <person name="Dobbs E."/>
            <person name="Dukaj L."/>
            <person name="Fan L."/>
            <person name="FitzGerald M.G."/>
            <person name="French C."/>
            <person name="Gujja S."/>
            <person name="Hansen K."/>
            <person name="Keifenheim D."/>
            <person name="Levin J.Z."/>
            <person name="Mosher R.A."/>
            <person name="Mueller C.A."/>
            <person name="Pfiffner J."/>
            <person name="Priest M."/>
            <person name="Russ C."/>
            <person name="Smialowska A."/>
            <person name="Swoboda P."/>
            <person name="Sykes S.M."/>
            <person name="Vaughn M."/>
            <person name="Vengrova S."/>
            <person name="Yoder R."/>
            <person name="Zeng Q."/>
            <person name="Allshire R."/>
            <person name="Baulcombe D."/>
            <person name="Birren B.W."/>
            <person name="Brown W."/>
            <person name="Ekwall K."/>
            <person name="Kellis M."/>
            <person name="Leatherwood J."/>
            <person name="Levin H."/>
            <person name="Margalit H."/>
            <person name="Martienssen R."/>
            <person name="Nieduszynski C.A."/>
            <person name="Spatafora J.W."/>
            <person name="Friedman N."/>
            <person name="Dalgaard J.Z."/>
            <person name="Baumann P."/>
            <person name="Niki H."/>
            <person name="Regev A."/>
            <person name="Nusbaum C."/>
        </authorList>
    </citation>
    <scope>NUCLEOTIDE SEQUENCE [LARGE SCALE GENOMIC DNA]</scope>
    <source>
        <strain evidence="4">yFS275 / FY16936</strain>
    </source>
</reference>
<feature type="region of interest" description="Disordered" evidence="1">
    <location>
        <begin position="1"/>
        <end position="21"/>
    </location>
</feature>
<dbReference type="GeneID" id="7049410"/>
<keyword evidence="2" id="KW-0472">Membrane</keyword>
<dbReference type="InterPro" id="IPR028018">
    <property type="entry name" value="DUF4646"/>
</dbReference>
<dbReference type="EMBL" id="KE651168">
    <property type="protein sequence ID" value="EEB09612.1"/>
    <property type="molecule type" value="Genomic_DNA"/>
</dbReference>
<dbReference type="Proteomes" id="UP000001744">
    <property type="component" value="Unassembled WGS sequence"/>
</dbReference>
<evidence type="ECO:0000256" key="2">
    <source>
        <dbReference type="SAM" id="Phobius"/>
    </source>
</evidence>
<dbReference type="RefSeq" id="XP_002175905.1">
    <property type="nucleotide sequence ID" value="XM_002175869.2"/>
</dbReference>
<dbReference type="VEuPathDB" id="FungiDB:SJAG_04831"/>
<dbReference type="STRING" id="402676.B6K7V8"/>
<name>B6K7V8_SCHJY</name>
<evidence type="ECO:0000256" key="1">
    <source>
        <dbReference type="SAM" id="MobiDB-lite"/>
    </source>
</evidence>
<organism evidence="3 4">
    <name type="scientific">Schizosaccharomyces japonicus (strain yFS275 / FY16936)</name>
    <name type="common">Fission yeast</name>
    <dbReference type="NCBI Taxonomy" id="402676"/>
    <lineage>
        <taxon>Eukaryota</taxon>
        <taxon>Fungi</taxon>
        <taxon>Dikarya</taxon>
        <taxon>Ascomycota</taxon>
        <taxon>Taphrinomycotina</taxon>
        <taxon>Schizosaccharomycetes</taxon>
        <taxon>Schizosaccharomycetales</taxon>
        <taxon>Schizosaccharomycetaceae</taxon>
        <taxon>Schizosaccharomyces</taxon>
    </lineage>
</organism>
<keyword evidence="4" id="KW-1185">Reference proteome</keyword>
<feature type="compositionally biased region" description="Polar residues" evidence="1">
    <location>
        <begin position="105"/>
        <end position="114"/>
    </location>
</feature>
<feature type="compositionally biased region" description="Basic and acidic residues" evidence="1">
    <location>
        <begin position="115"/>
        <end position="124"/>
    </location>
</feature>
<sequence length="414" mass="46343">MPQTVASTAASQPAAPQLPSYGEALQGQPCLQPVQIQQSLSPDSCDIQSSRPNLRRFRSNQEQYFLGDDFVQDLPARLRSNSASSMSSRSTTGSNRLNSSLNGNCATRTSTNKSNRGEKYEYQRGRSNSQTSAISSRSMSDDVYMPPVQTSLSNLSIQYGETPPLYHTVIGNNNQGLKMITKLPRVRDNSKIPSQFYRKAPRWTGAAFPSTPIVVYSRSKYLADGFASKLLLPITKERDVTLEDWGRFFHEIRSAGHYTAGEITIPVVLTMTVGVSALLFSGPMFRSMKKKKNANILQIVELWNRAFFLQRGMLVSLCRDTKSLNDIEGCDKSRSIDSTESLADSANRVSSVKKTTPVSSDGKNSSRMRFFRRLKIKNNDSPEEAERKRREKKLRKENQNCCYKLTIEGVPSSR</sequence>
<dbReference type="JaponicusDB" id="SJAG_04831"/>
<feature type="transmembrane region" description="Helical" evidence="2">
    <location>
        <begin position="263"/>
        <end position="282"/>
    </location>
</feature>
<feature type="compositionally biased region" description="Low complexity" evidence="1">
    <location>
        <begin position="80"/>
        <end position="104"/>
    </location>
</feature>
<protein>
    <submittedName>
        <fullName evidence="3">Uncharacterized protein</fullName>
    </submittedName>
</protein>
<feature type="compositionally biased region" description="Low complexity" evidence="1">
    <location>
        <begin position="1"/>
        <end position="20"/>
    </location>
</feature>
<dbReference type="Pfam" id="PF15496">
    <property type="entry name" value="DUF4646"/>
    <property type="match status" value="1"/>
</dbReference>
<evidence type="ECO:0000313" key="3">
    <source>
        <dbReference type="EMBL" id="EEB09612.1"/>
    </source>
</evidence>
<dbReference type="OMA" id="KENQNCC"/>